<proteinExistence type="inferred from homology"/>
<evidence type="ECO:0000256" key="2">
    <source>
        <dbReference type="ARBA" id="ARBA00022989"/>
    </source>
</evidence>
<dbReference type="Pfam" id="PF04145">
    <property type="entry name" value="Ctr"/>
    <property type="match status" value="1"/>
</dbReference>
<organism evidence="6 7">
    <name type="scientific">Mortierella polycephala</name>
    <dbReference type="NCBI Taxonomy" id="41804"/>
    <lineage>
        <taxon>Eukaryota</taxon>
        <taxon>Fungi</taxon>
        <taxon>Fungi incertae sedis</taxon>
        <taxon>Mucoromycota</taxon>
        <taxon>Mortierellomycotina</taxon>
        <taxon>Mortierellomycetes</taxon>
        <taxon>Mortierellales</taxon>
        <taxon>Mortierellaceae</taxon>
        <taxon>Mortierella</taxon>
    </lineage>
</organism>
<feature type="transmembrane region" description="Helical" evidence="4">
    <location>
        <begin position="23"/>
        <end position="42"/>
    </location>
</feature>
<dbReference type="Proteomes" id="UP000726737">
    <property type="component" value="Unassembled WGS sequence"/>
</dbReference>
<evidence type="ECO:0000256" key="4">
    <source>
        <dbReference type="RuleBase" id="RU367022"/>
    </source>
</evidence>
<comment type="subcellular location">
    <subcellularLocation>
        <location evidence="4">Membrane</location>
        <topology evidence="4">Multi-pass membrane protein</topology>
    </subcellularLocation>
</comment>
<accession>A0A9P6Q1W3</accession>
<reference evidence="6" key="1">
    <citation type="journal article" date="2020" name="Fungal Divers.">
        <title>Resolving the Mortierellaceae phylogeny through synthesis of multi-gene phylogenetics and phylogenomics.</title>
        <authorList>
            <person name="Vandepol N."/>
            <person name="Liber J."/>
            <person name="Desiro A."/>
            <person name="Na H."/>
            <person name="Kennedy M."/>
            <person name="Barry K."/>
            <person name="Grigoriev I.V."/>
            <person name="Miller A.N."/>
            <person name="O'Donnell K."/>
            <person name="Stajich J.E."/>
            <person name="Bonito G."/>
        </authorList>
    </citation>
    <scope>NUCLEOTIDE SEQUENCE</scope>
    <source>
        <strain evidence="6">KOD948</strain>
    </source>
</reference>
<dbReference type="InterPro" id="IPR007274">
    <property type="entry name" value="Cop_transporter"/>
</dbReference>
<evidence type="ECO:0000313" key="6">
    <source>
        <dbReference type="EMBL" id="KAG0258757.1"/>
    </source>
</evidence>
<evidence type="ECO:0000256" key="3">
    <source>
        <dbReference type="ARBA" id="ARBA00023136"/>
    </source>
</evidence>
<dbReference type="PANTHER" id="PTHR12483:SF115">
    <property type="entry name" value="COPPER TRANSPORT PROTEIN"/>
    <property type="match status" value="1"/>
</dbReference>
<evidence type="ECO:0000313" key="7">
    <source>
        <dbReference type="Proteomes" id="UP000726737"/>
    </source>
</evidence>
<keyword evidence="3 4" id="KW-0472">Membrane</keyword>
<feature type="region of interest" description="Disordered" evidence="5">
    <location>
        <begin position="55"/>
        <end position="81"/>
    </location>
</feature>
<dbReference type="AlphaFoldDB" id="A0A9P6Q1W3"/>
<dbReference type="OrthoDB" id="161814at2759"/>
<dbReference type="PANTHER" id="PTHR12483">
    <property type="entry name" value="SOLUTE CARRIER FAMILY 31 COPPER TRANSPORTERS"/>
    <property type="match status" value="1"/>
</dbReference>
<evidence type="ECO:0000256" key="1">
    <source>
        <dbReference type="ARBA" id="ARBA00022692"/>
    </source>
</evidence>
<comment type="similarity">
    <text evidence="4">Belongs to the copper transporter (Ctr) (TC 1.A.56) family. SLC31A subfamily.</text>
</comment>
<comment type="caution">
    <text evidence="6">The sequence shown here is derived from an EMBL/GenBank/DDBJ whole genome shotgun (WGS) entry which is preliminary data.</text>
</comment>
<dbReference type="EMBL" id="JAAAJA010000208">
    <property type="protein sequence ID" value="KAG0258757.1"/>
    <property type="molecule type" value="Genomic_DNA"/>
</dbReference>
<dbReference type="GO" id="GO:0005375">
    <property type="term" value="F:copper ion transmembrane transporter activity"/>
    <property type="evidence" value="ECO:0007669"/>
    <property type="project" value="UniProtKB-UniRule"/>
</dbReference>
<dbReference type="GO" id="GO:0016020">
    <property type="term" value="C:membrane"/>
    <property type="evidence" value="ECO:0007669"/>
    <property type="project" value="UniProtKB-SubCell"/>
</dbReference>
<keyword evidence="4" id="KW-0813">Transport</keyword>
<feature type="transmembrane region" description="Helical" evidence="4">
    <location>
        <begin position="102"/>
        <end position="119"/>
    </location>
</feature>
<name>A0A9P6Q1W3_9FUNG</name>
<keyword evidence="4" id="KW-0406">Ion transport</keyword>
<feature type="transmembrane region" description="Helical" evidence="4">
    <location>
        <begin position="125"/>
        <end position="143"/>
    </location>
</feature>
<keyword evidence="2 4" id="KW-1133">Transmembrane helix</keyword>
<keyword evidence="4" id="KW-0186">Copper</keyword>
<protein>
    <recommendedName>
        <fullName evidence="4">Copper transport protein</fullName>
    </recommendedName>
</protein>
<keyword evidence="4" id="KW-0187">Copper transport</keyword>
<gene>
    <name evidence="6" type="ORF">BG011_003087</name>
</gene>
<sequence length="156" mass="17510">MVFNWATENLCVVFESWKINTPLALIVSCIVIIGMSASYELLRAQSRHYEERLIEGARKRHPSESSTHNVGGDGGNSEDETPLLPNRPYVMRLSNQQQFTRSIFYMAQVFVGFFLMLIFMTYNGYLMASTIIGAGIGFFYFGGDPLSSSTKALSCH</sequence>
<keyword evidence="1 4" id="KW-0812">Transmembrane</keyword>
<evidence type="ECO:0000256" key="5">
    <source>
        <dbReference type="SAM" id="MobiDB-lite"/>
    </source>
</evidence>
<keyword evidence="7" id="KW-1185">Reference proteome</keyword>